<evidence type="ECO:0000313" key="2">
    <source>
        <dbReference type="EnsemblMetazoa" id="ACHR014051-PA"/>
    </source>
</evidence>
<sequence length="55" mass="6005">MEEEELAVGTPSLRVFSPTSSASMTTRTPIRCNSSISSMSNLLRKRKTTVGGRNM</sequence>
<keyword evidence="3" id="KW-1185">Reference proteome</keyword>
<reference evidence="2" key="2">
    <citation type="submission" date="2020-05" db="UniProtKB">
        <authorList>
            <consortium name="EnsemblMetazoa"/>
        </authorList>
    </citation>
    <scope>IDENTIFICATION</scope>
    <source>
        <strain evidence="2">ACHKN1017</strain>
    </source>
</reference>
<dbReference type="EnsemblMetazoa" id="ACHR014051-RA">
    <property type="protein sequence ID" value="ACHR014051-PA"/>
    <property type="gene ID" value="ACHR014051"/>
</dbReference>
<dbReference type="AlphaFoldDB" id="A0A182KHU2"/>
<feature type="region of interest" description="Disordered" evidence="1">
    <location>
        <begin position="1"/>
        <end position="27"/>
    </location>
</feature>
<dbReference type="Proteomes" id="UP000075881">
    <property type="component" value="Unassembled WGS sequence"/>
</dbReference>
<dbReference type="VEuPathDB" id="VectorBase:ACHR014051"/>
<protein>
    <submittedName>
        <fullName evidence="2">Uncharacterized protein</fullName>
    </submittedName>
</protein>
<accession>A0A182KHU2</accession>
<name>A0A182KHU2_9DIPT</name>
<feature type="compositionally biased region" description="Polar residues" evidence="1">
    <location>
        <begin position="17"/>
        <end position="27"/>
    </location>
</feature>
<organism evidence="2 3">
    <name type="scientific">Anopheles christyi</name>
    <dbReference type="NCBI Taxonomy" id="43041"/>
    <lineage>
        <taxon>Eukaryota</taxon>
        <taxon>Metazoa</taxon>
        <taxon>Ecdysozoa</taxon>
        <taxon>Arthropoda</taxon>
        <taxon>Hexapoda</taxon>
        <taxon>Insecta</taxon>
        <taxon>Pterygota</taxon>
        <taxon>Neoptera</taxon>
        <taxon>Endopterygota</taxon>
        <taxon>Diptera</taxon>
        <taxon>Nematocera</taxon>
        <taxon>Culicoidea</taxon>
        <taxon>Culicidae</taxon>
        <taxon>Anophelinae</taxon>
        <taxon>Anopheles</taxon>
    </lineage>
</organism>
<proteinExistence type="predicted"/>
<evidence type="ECO:0000313" key="3">
    <source>
        <dbReference type="Proteomes" id="UP000075881"/>
    </source>
</evidence>
<evidence type="ECO:0000256" key="1">
    <source>
        <dbReference type="SAM" id="MobiDB-lite"/>
    </source>
</evidence>
<reference evidence="3" key="1">
    <citation type="submission" date="2013-03" db="EMBL/GenBank/DDBJ databases">
        <title>The Genome Sequence of Anopheles christyi ACHKN1017.</title>
        <authorList>
            <consortium name="The Broad Institute Genomics Platform"/>
            <person name="Neafsey D.E."/>
            <person name="Besansky N."/>
            <person name="Walker B."/>
            <person name="Young S.K."/>
            <person name="Zeng Q."/>
            <person name="Gargeya S."/>
            <person name="Fitzgerald M."/>
            <person name="Haas B."/>
            <person name="Abouelleil A."/>
            <person name="Allen A.W."/>
            <person name="Alvarado L."/>
            <person name="Arachchi H.M."/>
            <person name="Berlin A.M."/>
            <person name="Chapman S.B."/>
            <person name="Gainer-Dewar J."/>
            <person name="Goldberg J."/>
            <person name="Griggs A."/>
            <person name="Gujja S."/>
            <person name="Hansen M."/>
            <person name="Howarth C."/>
            <person name="Imamovic A."/>
            <person name="Ireland A."/>
            <person name="Larimer J."/>
            <person name="McCowan C."/>
            <person name="Murphy C."/>
            <person name="Pearson M."/>
            <person name="Poon T.W."/>
            <person name="Priest M."/>
            <person name="Roberts A."/>
            <person name="Saif S."/>
            <person name="Shea T."/>
            <person name="Sisk P."/>
            <person name="Sykes S."/>
            <person name="Wortman J."/>
            <person name="Nusbaum C."/>
            <person name="Birren B."/>
        </authorList>
    </citation>
    <scope>NUCLEOTIDE SEQUENCE [LARGE SCALE GENOMIC DNA]</scope>
    <source>
        <strain evidence="3">ACHKN1017</strain>
    </source>
</reference>